<evidence type="ECO:0000313" key="2">
    <source>
        <dbReference type="EMBL" id="CAB3642026.1"/>
    </source>
</evidence>
<accession>A0A6J4ZSU2</accession>
<evidence type="ECO:0000256" key="1">
    <source>
        <dbReference type="SAM" id="MobiDB-lite"/>
    </source>
</evidence>
<sequence length="96" mass="10574">MSSRHRPNRQFDKNLYDPATAEWRNPAPATDSQTMHGLHLASQNVLHLAMQTYNAAARGDESAAHAARESLVQQLGVATHLIDELISCGTDQPTMH</sequence>
<organism evidence="2 3">
    <name type="scientific">Paraburkholderia phenoliruptrix</name>
    <dbReference type="NCBI Taxonomy" id="252970"/>
    <lineage>
        <taxon>Bacteria</taxon>
        <taxon>Pseudomonadati</taxon>
        <taxon>Pseudomonadota</taxon>
        <taxon>Betaproteobacteria</taxon>
        <taxon>Burkholderiales</taxon>
        <taxon>Burkholderiaceae</taxon>
        <taxon>Paraburkholderia</taxon>
    </lineage>
</organism>
<evidence type="ECO:0000313" key="3">
    <source>
        <dbReference type="Proteomes" id="UP000494249"/>
    </source>
</evidence>
<dbReference type="EMBL" id="CADIKB010000001">
    <property type="protein sequence ID" value="CAB3642026.1"/>
    <property type="molecule type" value="Genomic_DNA"/>
</dbReference>
<dbReference type="Proteomes" id="UP000494249">
    <property type="component" value="Unassembled WGS sequence"/>
</dbReference>
<protein>
    <submittedName>
        <fullName evidence="2">Uncharacterized protein</fullName>
    </submittedName>
</protein>
<proteinExistence type="predicted"/>
<dbReference type="RefSeq" id="WP_035480304.1">
    <property type="nucleotide sequence ID" value="NZ_CADFGL010000001.1"/>
</dbReference>
<feature type="region of interest" description="Disordered" evidence="1">
    <location>
        <begin position="1"/>
        <end position="34"/>
    </location>
</feature>
<dbReference type="AlphaFoldDB" id="A0A6J4ZSU2"/>
<reference evidence="2 3" key="1">
    <citation type="submission" date="2020-04" db="EMBL/GenBank/DDBJ databases">
        <authorList>
            <person name="De Canck E."/>
        </authorList>
    </citation>
    <scope>NUCLEOTIDE SEQUENCE [LARGE SCALE GENOMIC DNA]</scope>
    <source>
        <strain evidence="2 3">LMG 22037</strain>
    </source>
</reference>
<name>A0A6J4ZSU2_9BURK</name>
<gene>
    <name evidence="2" type="ORF">LMG22037_00370</name>
</gene>